<evidence type="ECO:0000256" key="1">
    <source>
        <dbReference type="SAM" id="Coils"/>
    </source>
</evidence>
<keyword evidence="1" id="KW-0175">Coiled coil</keyword>
<comment type="caution">
    <text evidence="2">The sequence shown here is derived from an EMBL/GenBank/DDBJ whole genome shotgun (WGS) entry which is preliminary data.</text>
</comment>
<name>A0A4C1ZDM8_EUMVA</name>
<keyword evidence="3" id="KW-1185">Reference proteome</keyword>
<feature type="coiled-coil region" evidence="1">
    <location>
        <begin position="173"/>
        <end position="200"/>
    </location>
</feature>
<accession>A0A4C1ZDM8</accession>
<proteinExistence type="predicted"/>
<protein>
    <submittedName>
        <fullName evidence="2">Uncharacterized protein</fullName>
    </submittedName>
</protein>
<dbReference type="EMBL" id="BGZK01001714">
    <property type="protein sequence ID" value="GBP85059.1"/>
    <property type="molecule type" value="Genomic_DNA"/>
</dbReference>
<dbReference type="Proteomes" id="UP000299102">
    <property type="component" value="Unassembled WGS sequence"/>
</dbReference>
<evidence type="ECO:0000313" key="2">
    <source>
        <dbReference type="EMBL" id="GBP85059.1"/>
    </source>
</evidence>
<dbReference type="AlphaFoldDB" id="A0A4C1ZDM8"/>
<gene>
    <name evidence="2" type="ORF">EVAR_48396_1</name>
</gene>
<dbReference type="OrthoDB" id="1602884at2759"/>
<sequence length="220" mass="25056">MLSVPKARTPVKSRTSDVFWINESPQKNNSGLINQGIEKEDSFLVMMGIDNDIDDENSKLGDSLTDKKWDKNRVGRTEAEKNITKASTPLNNKSAENFGLPSPISINVCNENEPSNEVYNNPSCKPSSVNSGPHLDSKSVEELKDFFKLSLSEISDNNRDYFLHIMMALTKEKLYLQKQLSNMSEQMQNLLQNQNALIETNRRLTYEIEQLKSRQQSHKT</sequence>
<organism evidence="2 3">
    <name type="scientific">Eumeta variegata</name>
    <name type="common">Bagworm moth</name>
    <name type="synonym">Eumeta japonica</name>
    <dbReference type="NCBI Taxonomy" id="151549"/>
    <lineage>
        <taxon>Eukaryota</taxon>
        <taxon>Metazoa</taxon>
        <taxon>Ecdysozoa</taxon>
        <taxon>Arthropoda</taxon>
        <taxon>Hexapoda</taxon>
        <taxon>Insecta</taxon>
        <taxon>Pterygota</taxon>
        <taxon>Neoptera</taxon>
        <taxon>Endopterygota</taxon>
        <taxon>Lepidoptera</taxon>
        <taxon>Glossata</taxon>
        <taxon>Ditrysia</taxon>
        <taxon>Tineoidea</taxon>
        <taxon>Psychidae</taxon>
        <taxon>Oiketicinae</taxon>
        <taxon>Eumeta</taxon>
    </lineage>
</organism>
<reference evidence="2 3" key="1">
    <citation type="journal article" date="2019" name="Commun. Biol.">
        <title>The bagworm genome reveals a unique fibroin gene that provides high tensile strength.</title>
        <authorList>
            <person name="Kono N."/>
            <person name="Nakamura H."/>
            <person name="Ohtoshi R."/>
            <person name="Tomita M."/>
            <person name="Numata K."/>
            <person name="Arakawa K."/>
        </authorList>
    </citation>
    <scope>NUCLEOTIDE SEQUENCE [LARGE SCALE GENOMIC DNA]</scope>
</reference>
<evidence type="ECO:0000313" key="3">
    <source>
        <dbReference type="Proteomes" id="UP000299102"/>
    </source>
</evidence>